<evidence type="ECO:0000256" key="2">
    <source>
        <dbReference type="ARBA" id="ARBA00022525"/>
    </source>
</evidence>
<dbReference type="PANTHER" id="PTHR32305:SF15">
    <property type="entry name" value="PROTEIN RHSA-RELATED"/>
    <property type="match status" value="1"/>
</dbReference>
<dbReference type="SUPFAM" id="SSF69318">
    <property type="entry name" value="Integrin alpha N-terminal domain"/>
    <property type="match status" value="1"/>
</dbReference>
<evidence type="ECO:0000313" key="8">
    <source>
        <dbReference type="EMBL" id="KAK9773259.1"/>
    </source>
</evidence>
<dbReference type="Pfam" id="PF13517">
    <property type="entry name" value="FG-GAP_3"/>
    <property type="match status" value="1"/>
</dbReference>
<evidence type="ECO:0000313" key="9">
    <source>
        <dbReference type="Proteomes" id="UP001465668"/>
    </source>
</evidence>
<dbReference type="Pfam" id="PF12256">
    <property type="entry name" value="TcdB_toxin_midN"/>
    <property type="match status" value="1"/>
</dbReference>
<dbReference type="InterPro" id="IPR022044">
    <property type="entry name" value="TcdB_toxin_mid/C"/>
</dbReference>
<keyword evidence="4" id="KW-0843">Virulence</keyword>
<keyword evidence="3" id="KW-0732">Signal</keyword>
<dbReference type="InterPro" id="IPR028994">
    <property type="entry name" value="Integrin_alpha_N"/>
</dbReference>
<sequence length="2401" mass="268461">MAPVTPQGRPSPAGHPSNSQLPAWTTSTQPNDKSQEISQGHGVSSFKNSSTSANGKGGGAIKDMKEKFEVNPNSGSLDFSVPIRTSSSRSEMAPSLMLSYSSGSGNGAFGVGWKLHQGAVTRKTSKGIPKYDTKDVFLLDGDEIVPMLQTSEAVVSAHAGDGETFIVDRFLPRFVRDNKRIERWTRSSQPDDIHWVVIAADNTTTIYGPNDESRVFEQTATGCKNIFSWLPSKVFDSRGNSMEYMYKPEDTDGLGSLPPHLVQCEMNRNAATKYRARYLKSIKYGNRTPNRDLKDWEKVIPTKPQDWMFEVLFDYGEHDLVAPTTEEVFHWSVRKDPFSVYNSGFEIRTYRLCRRILMLHHIPEELLHDDCIVSSTSLLYDENPAIATLSSVTHSGWLPNGTDGYVKEDLAPWEFTYSSLPETGCLGVQEVDNFNVLAFPGAKPPLKAEWVDLDGYGAPGLVVEDCSKTLYYQRNQSTRDFGAKFGPVQVLAEQPTLLTSERYFEDINRNGQLDLVCSNRNSTALGYYQQTGKGWAGFQNFNQILSFSENAGQPQRIDINGDGLQDIIFLDGTRTSVVWHQNLAEAGFGKANFAPVEDTNFDLNRADAGVAIFTADMSGDGLADVVRVSGAQISYWPNLGFGRFGSEVFMGNSPTLAEEHCLDQSRVRFSDVDGSGTTDLLYFPRQGGAKLYCNLSGNAWSDPLDIPQFPLIHDLATVSLVDLFGNGTSCLCWTGPDAVGNASQTLLYMDLANGQKPHILKAISNGMGGKWEIEYLSSYQFYRQDEEEGRLWHTKLHCPVQVVASTRRVDEITGMHLTSRFRYHDGIYDGIDQEFAGFAAVEQFDAEELGSDVVAFARPPVHKKMWYHSGRLDYTIDYQLPDGAPHLTPYQVPDGVTDGEAFRALRGKLLFEEVYSDDNSHLALLPYTTSQHSFDLHIVQEKHSNEYASLRVTAKETTTCHNERQEDDHRFSYNAILETNKFGQPLSSIDISYGRKLSALPRAQDKASQERDVVVLTENMYTNCVDHLSAYRDPANAMTRRWRLLGLVAKGKTTAQIVQDAKIALTQWKEVSADVADFTSDKCKVRLEEHRTYHICEDLSDYLELGVLELFSNLSQSYDLASIQAPTRRSELHEFESPSLKLDDIHLGFVMLDKDGTHWRPGNRHLYSSNGSGQLLDARKSFFSPTRTIDPLGNRQTSVLDDKYLFSKNHIDALGNVTSTTFDYFHLQPSMVRDSNGNQTRFLYGAFGEMMGTAQLGKEGEDVGDSVDRAPLVVTRHMLESFIADPIAEAPNLLGDLTQRTISDKGRYHYNNTIGSSQPCFDAEIRRNQHAHTGATGALSIKVTYLDSQGQPLHHAELVDSGSGTSQPTWCIHGGTLKDNKGEIVREYRPLLSDTHTFRACANTNQHATTYLLDPLGRRIVTLQADHTWSKTIISPWQVATFDAGDTTLTSDPSQDKDVGAYFQLLDRNLYFPSWYELRRRTGMEQTAEFEEAGVNGRFHGTPATVFLDALERQVCSVEDQNGLNRTISTTYSPSGYENGHYDGLDRLIESVSQDHLEWYKVVQAIDSGTTSTISDCLGRPVLQWTSAGVLHKTTYDALGRVSEVWVVRGSQTPFLAQKNTYGETQPNPESRNLRNKLFETFDQSGLTRCAEYDFKGNCISKRMYLAVNFKDNLDWSHSVSMEDESWESTFEYDPWNRNICSKGPRGDITRIRYNVWGIPCRTTWQASPSDSPKTVVDDIRYNAEQQPLEVKRGNRSRTLYTYDPATGNLSEKMTITSSGIKIQHKTYLYDCFGRETCVKDNAQPTLFFRNKRIVPVTRYRYDGLGRLISATGREQVNTHSGTGRSFNQLKIPDAASSPIAADGREISTYLEEYQYDLAGNILKMSHRPLDDPSIRGWERTYYYTEPSLVKPKEFNNRLSRTEICDVTETYTYSQDHSSAGCMTSMPGFPLLTWDAENRLKSCSTQIQHEGAPETTFYVYDGEGKRVRKVTERSSALNPDRTRLTETIYMDGFLIHRKYKGDGVRMDLEKMITHIQSSVCTVMAETCTVGKTPVKDLLKFQLDPGLEVDDQCRLILYEEYSPFGSTTYAACSADITAPSIYRYASYERDEETGLYHAGHRYYAPWLGRWLSPDPIGTADGLNLYAYVDNNPISYVDPGGTCKLPKALFNIGTSILKSTLSNSQKFKDVAKASFHKGVDNYKNDLFREEQKNYKFDQRVQFFQNSATDYAFRTSFAPMQAINNARGTGDPPPDIKKYNAVAGLVKTTGDTVIDSISIPDAILSLAGGVQGVGVAMEAVAEAKVATQLGEVEDQWAPIQGPGQHYQEGFEYDSAPDAGGTSGDFSKKEAVLLVGTFLLYESQNIEKVGEVAGGLADSLTTIAEEFPNVEEKLKPVVESIWGTP</sequence>
<evidence type="ECO:0000259" key="6">
    <source>
        <dbReference type="Pfam" id="PF12255"/>
    </source>
</evidence>
<comment type="subcellular location">
    <subcellularLocation>
        <location evidence="1">Secreted</location>
    </subcellularLocation>
</comment>
<dbReference type="Proteomes" id="UP001465668">
    <property type="component" value="Unassembled WGS sequence"/>
</dbReference>
<name>A0ABR2XHT9_9PEZI</name>
<dbReference type="InterPro" id="IPR022385">
    <property type="entry name" value="Rhs_assc_core"/>
</dbReference>
<dbReference type="NCBIfam" id="TIGR03696">
    <property type="entry name" value="Rhs_assc_core"/>
    <property type="match status" value="1"/>
</dbReference>
<dbReference type="Gene3D" id="2.180.10.10">
    <property type="entry name" value="RHS repeat-associated core"/>
    <property type="match status" value="1"/>
</dbReference>
<reference evidence="8 9" key="1">
    <citation type="submission" date="2024-02" db="EMBL/GenBank/DDBJ databases">
        <title>First draft genome assembly of two strains of Seiridium cardinale.</title>
        <authorList>
            <person name="Emiliani G."/>
            <person name="Scali E."/>
        </authorList>
    </citation>
    <scope>NUCLEOTIDE SEQUENCE [LARGE SCALE GENOMIC DNA]</scope>
    <source>
        <strain evidence="8 9">BM-138-000479</strain>
    </source>
</reference>
<evidence type="ECO:0000256" key="4">
    <source>
        <dbReference type="ARBA" id="ARBA00023026"/>
    </source>
</evidence>
<dbReference type="PANTHER" id="PTHR32305">
    <property type="match status" value="1"/>
</dbReference>
<dbReference type="EMBL" id="JARVKM010000052">
    <property type="protein sequence ID" value="KAK9773259.1"/>
    <property type="molecule type" value="Genomic_DNA"/>
</dbReference>
<feature type="compositionally biased region" description="Polar residues" evidence="5">
    <location>
        <begin position="16"/>
        <end position="54"/>
    </location>
</feature>
<accession>A0ABR2XHT9</accession>
<dbReference type="InterPro" id="IPR022045">
    <property type="entry name" value="TcdB_toxin_mid/N"/>
</dbReference>
<gene>
    <name evidence="8" type="ORF">SCAR479_09988</name>
</gene>
<feature type="domain" description="Insecticide toxin TcdB middle/C-terminal" evidence="6">
    <location>
        <begin position="901"/>
        <end position="999"/>
    </location>
</feature>
<evidence type="ECO:0000259" key="7">
    <source>
        <dbReference type="Pfam" id="PF12256"/>
    </source>
</evidence>
<keyword evidence="9" id="KW-1185">Reference proteome</keyword>
<dbReference type="PRINTS" id="PR01341">
    <property type="entry name" value="SALSPVBPROT"/>
</dbReference>
<dbReference type="InterPro" id="IPR003284">
    <property type="entry name" value="Sal_SpvB"/>
</dbReference>
<keyword evidence="2" id="KW-0964">Secreted</keyword>
<evidence type="ECO:0000256" key="3">
    <source>
        <dbReference type="ARBA" id="ARBA00022729"/>
    </source>
</evidence>
<proteinExistence type="predicted"/>
<dbReference type="Pfam" id="PF03534">
    <property type="entry name" value="SpvB"/>
    <property type="match status" value="1"/>
</dbReference>
<dbReference type="InterPro" id="IPR013517">
    <property type="entry name" value="FG-GAP"/>
</dbReference>
<protein>
    <submittedName>
        <fullName evidence="8">Rhs repeat-associated core domain-containing protein</fullName>
    </submittedName>
</protein>
<dbReference type="InterPro" id="IPR050708">
    <property type="entry name" value="T6SS_VgrG/RHS"/>
</dbReference>
<comment type="caution">
    <text evidence="8">The sequence shown here is derived from an EMBL/GenBank/DDBJ whole genome shotgun (WGS) entry which is preliminary data.</text>
</comment>
<evidence type="ECO:0000256" key="1">
    <source>
        <dbReference type="ARBA" id="ARBA00004613"/>
    </source>
</evidence>
<dbReference type="Pfam" id="PF12255">
    <property type="entry name" value="TcdB_toxin_midC"/>
    <property type="match status" value="1"/>
</dbReference>
<feature type="domain" description="Insecticide toxin TcdB middle/N-terminal" evidence="7">
    <location>
        <begin position="717"/>
        <end position="868"/>
    </location>
</feature>
<organism evidence="8 9">
    <name type="scientific">Seiridium cardinale</name>
    <dbReference type="NCBI Taxonomy" id="138064"/>
    <lineage>
        <taxon>Eukaryota</taxon>
        <taxon>Fungi</taxon>
        <taxon>Dikarya</taxon>
        <taxon>Ascomycota</taxon>
        <taxon>Pezizomycotina</taxon>
        <taxon>Sordariomycetes</taxon>
        <taxon>Xylariomycetidae</taxon>
        <taxon>Amphisphaeriales</taxon>
        <taxon>Sporocadaceae</taxon>
        <taxon>Seiridium</taxon>
    </lineage>
</organism>
<feature type="region of interest" description="Disordered" evidence="5">
    <location>
        <begin position="1"/>
        <end position="60"/>
    </location>
</feature>
<evidence type="ECO:0000256" key="5">
    <source>
        <dbReference type="SAM" id="MobiDB-lite"/>
    </source>
</evidence>